<feature type="compositionally biased region" description="Polar residues" evidence="1">
    <location>
        <begin position="168"/>
        <end position="180"/>
    </location>
</feature>
<evidence type="ECO:0000313" key="3">
    <source>
        <dbReference type="Proteomes" id="UP000799421"/>
    </source>
</evidence>
<feature type="compositionally biased region" description="Pro residues" evidence="1">
    <location>
        <begin position="181"/>
        <end position="192"/>
    </location>
</feature>
<reference evidence="2" key="1">
    <citation type="journal article" date="2020" name="Stud. Mycol.">
        <title>101 Dothideomycetes genomes: a test case for predicting lifestyles and emergence of pathogens.</title>
        <authorList>
            <person name="Haridas S."/>
            <person name="Albert R."/>
            <person name="Binder M."/>
            <person name="Bloem J."/>
            <person name="Labutti K."/>
            <person name="Salamov A."/>
            <person name="Andreopoulos B."/>
            <person name="Baker S."/>
            <person name="Barry K."/>
            <person name="Bills G."/>
            <person name="Bluhm B."/>
            <person name="Cannon C."/>
            <person name="Castanera R."/>
            <person name="Culley D."/>
            <person name="Daum C."/>
            <person name="Ezra D."/>
            <person name="Gonzalez J."/>
            <person name="Henrissat B."/>
            <person name="Kuo A."/>
            <person name="Liang C."/>
            <person name="Lipzen A."/>
            <person name="Lutzoni F."/>
            <person name="Magnuson J."/>
            <person name="Mondo S."/>
            <person name="Nolan M."/>
            <person name="Ohm R."/>
            <person name="Pangilinan J."/>
            <person name="Park H.-J."/>
            <person name="Ramirez L."/>
            <person name="Alfaro M."/>
            <person name="Sun H."/>
            <person name="Tritt A."/>
            <person name="Yoshinaga Y."/>
            <person name="Zwiers L.-H."/>
            <person name="Turgeon B."/>
            <person name="Goodwin S."/>
            <person name="Spatafora J."/>
            <person name="Crous P."/>
            <person name="Grigoriev I."/>
        </authorList>
    </citation>
    <scope>NUCLEOTIDE SEQUENCE</scope>
    <source>
        <strain evidence="2">CBS 480.64</strain>
    </source>
</reference>
<dbReference type="Proteomes" id="UP000799421">
    <property type="component" value="Unassembled WGS sequence"/>
</dbReference>
<proteinExistence type="predicted"/>
<dbReference type="EMBL" id="MU005966">
    <property type="protein sequence ID" value="KAF2862297.1"/>
    <property type="molecule type" value="Genomic_DNA"/>
</dbReference>
<gene>
    <name evidence="2" type="ORF">K470DRAFT_268965</name>
</gene>
<organism evidence="2 3">
    <name type="scientific">Piedraia hortae CBS 480.64</name>
    <dbReference type="NCBI Taxonomy" id="1314780"/>
    <lineage>
        <taxon>Eukaryota</taxon>
        <taxon>Fungi</taxon>
        <taxon>Dikarya</taxon>
        <taxon>Ascomycota</taxon>
        <taxon>Pezizomycotina</taxon>
        <taxon>Dothideomycetes</taxon>
        <taxon>Dothideomycetidae</taxon>
        <taxon>Capnodiales</taxon>
        <taxon>Piedraiaceae</taxon>
        <taxon>Piedraia</taxon>
    </lineage>
</organism>
<keyword evidence="3" id="KW-1185">Reference proteome</keyword>
<dbReference type="AlphaFoldDB" id="A0A6A7C4X0"/>
<sequence length="290" mass="32705">MDGYDPNDYTEDIFIQRETLADRWPELSPWERCLMFVLGQHPVTKYPKEIITWIKEVVERYLYIAATVIPTIVFTPKVCKEYALFKRQVLAWTKGSVDPEEDEVERFRISERVPGLLVALDDAFVALHQLRMEKKADLKLALKVDKGGKWFDPKQACGEENSAPPSHPSASGNLEMISSSPPNPPPPPPPTPTGETKHIAEVKLAGWKKAVVELGESIDAKEKDKLVVKMPDNEAMLQSLDLEYNVPEMEDFTGKIPPDLCHAVAAELNVDLRPAICDDPDMFFEGLYDD</sequence>
<evidence type="ECO:0000313" key="2">
    <source>
        <dbReference type="EMBL" id="KAF2862297.1"/>
    </source>
</evidence>
<protein>
    <submittedName>
        <fullName evidence="2">Uncharacterized protein</fullName>
    </submittedName>
</protein>
<name>A0A6A7C4X0_9PEZI</name>
<feature type="region of interest" description="Disordered" evidence="1">
    <location>
        <begin position="153"/>
        <end position="196"/>
    </location>
</feature>
<accession>A0A6A7C4X0</accession>
<evidence type="ECO:0000256" key="1">
    <source>
        <dbReference type="SAM" id="MobiDB-lite"/>
    </source>
</evidence>